<evidence type="ECO:0000256" key="1">
    <source>
        <dbReference type="SAM" id="MobiDB-lite"/>
    </source>
</evidence>
<dbReference type="Pfam" id="PF05257">
    <property type="entry name" value="CHAP"/>
    <property type="match status" value="1"/>
</dbReference>
<accession>A0ABU3BU98</accession>
<feature type="domain" description="Peptidase C51" evidence="3">
    <location>
        <begin position="173"/>
        <end position="263"/>
    </location>
</feature>
<evidence type="ECO:0000256" key="2">
    <source>
        <dbReference type="SAM" id="Phobius"/>
    </source>
</evidence>
<reference evidence="4 5" key="1">
    <citation type="submission" date="2023-09" db="EMBL/GenBank/DDBJ databases">
        <authorList>
            <person name="Rey-Velasco X."/>
        </authorList>
    </citation>
    <scope>NUCLEOTIDE SEQUENCE [LARGE SCALE GENOMIC DNA]</scope>
    <source>
        <strain evidence="4 5">F394</strain>
    </source>
</reference>
<keyword evidence="2" id="KW-1133">Transmembrane helix</keyword>
<feature type="transmembrane region" description="Helical" evidence="2">
    <location>
        <begin position="75"/>
        <end position="94"/>
    </location>
</feature>
<feature type="compositionally biased region" description="Polar residues" evidence="1">
    <location>
        <begin position="261"/>
        <end position="271"/>
    </location>
</feature>
<dbReference type="Proteomes" id="UP001267426">
    <property type="component" value="Unassembled WGS sequence"/>
</dbReference>
<protein>
    <submittedName>
        <fullName evidence="4">CHAP domain-containing protein</fullName>
    </submittedName>
</protein>
<keyword evidence="2" id="KW-0472">Membrane</keyword>
<keyword evidence="2" id="KW-0812">Transmembrane</keyword>
<gene>
    <name evidence="4" type="ORF">RM540_14000</name>
</gene>
<evidence type="ECO:0000313" key="4">
    <source>
        <dbReference type="EMBL" id="MDT0632866.1"/>
    </source>
</evidence>
<name>A0ABU3BU98_9BACT</name>
<evidence type="ECO:0000313" key="5">
    <source>
        <dbReference type="Proteomes" id="UP001267426"/>
    </source>
</evidence>
<evidence type="ECO:0000259" key="3">
    <source>
        <dbReference type="Pfam" id="PF05257"/>
    </source>
</evidence>
<keyword evidence="5" id="KW-1185">Reference proteome</keyword>
<organism evidence="4 5">
    <name type="scientific">Rubrivirga litoralis</name>
    <dbReference type="NCBI Taxonomy" id="3075598"/>
    <lineage>
        <taxon>Bacteria</taxon>
        <taxon>Pseudomonadati</taxon>
        <taxon>Rhodothermota</taxon>
        <taxon>Rhodothermia</taxon>
        <taxon>Rhodothermales</taxon>
        <taxon>Rubricoccaceae</taxon>
        <taxon>Rubrivirga</taxon>
    </lineage>
</organism>
<dbReference type="InterPro" id="IPR007921">
    <property type="entry name" value="CHAP_dom"/>
</dbReference>
<dbReference type="EMBL" id="JAVRHT010000040">
    <property type="protein sequence ID" value="MDT0632866.1"/>
    <property type="molecule type" value="Genomic_DNA"/>
</dbReference>
<sequence length="305" mass="32013">MKAEKFLTALLLATGTAVYATFTDGGDGAVTPIELSGFAAGLLKAALAVGLFWAFDRYVLDEIDTVAELKAGNVAYALALLALAVLLAATVATAQPAVTLPTATETDGEAACRCVCSCTPPAGGRAERGPSEVVRARPAHLDTALAYLGTVERGRNNRGPRVERFLGSVGLGPGNPWCAAYVSYVLDVAGVRAPLDGRRRVIRSGLAARFITARSIRASEALRGTKKVPSGAVVVWRKGNGPYGHAGFAVTWDGASGETVEGNTSSGQAGSQRDGDGVWRRERRITPGSYFRIVSFTPVDPAYWR</sequence>
<comment type="caution">
    <text evidence="4">The sequence shown here is derived from an EMBL/GenBank/DDBJ whole genome shotgun (WGS) entry which is preliminary data.</text>
</comment>
<dbReference type="RefSeq" id="WP_311665186.1">
    <property type="nucleotide sequence ID" value="NZ_JAVRHT010000040.1"/>
</dbReference>
<proteinExistence type="predicted"/>
<feature type="region of interest" description="Disordered" evidence="1">
    <location>
        <begin position="257"/>
        <end position="279"/>
    </location>
</feature>
<feature type="transmembrane region" description="Helical" evidence="2">
    <location>
        <begin position="36"/>
        <end position="55"/>
    </location>
</feature>